<gene>
    <name evidence="1" type="ORF">HNR68_003239</name>
</gene>
<organism evidence="1 2">
    <name type="scientific">Saccharopolyspora hordei</name>
    <dbReference type="NCBI Taxonomy" id="1838"/>
    <lineage>
        <taxon>Bacteria</taxon>
        <taxon>Bacillati</taxon>
        <taxon>Actinomycetota</taxon>
        <taxon>Actinomycetes</taxon>
        <taxon>Pseudonocardiales</taxon>
        <taxon>Pseudonocardiaceae</taxon>
        <taxon>Saccharopolyspora</taxon>
    </lineage>
</organism>
<comment type="caution">
    <text evidence="1">The sequence shown here is derived from an EMBL/GenBank/DDBJ whole genome shotgun (WGS) entry which is preliminary data.</text>
</comment>
<proteinExistence type="predicted"/>
<dbReference type="Proteomes" id="UP000587002">
    <property type="component" value="Unassembled WGS sequence"/>
</dbReference>
<accession>A0A853AN81</accession>
<protein>
    <submittedName>
        <fullName evidence="1">Uncharacterized protein</fullName>
    </submittedName>
</protein>
<dbReference type="EMBL" id="JACCFJ010000001">
    <property type="protein sequence ID" value="NYI84609.1"/>
    <property type="molecule type" value="Genomic_DNA"/>
</dbReference>
<name>A0A853AN81_9PSEU</name>
<dbReference type="RefSeq" id="WP_179721947.1">
    <property type="nucleotide sequence ID" value="NZ_BAABFH010000001.1"/>
</dbReference>
<dbReference type="AlphaFoldDB" id="A0A853AN81"/>
<evidence type="ECO:0000313" key="1">
    <source>
        <dbReference type="EMBL" id="NYI84609.1"/>
    </source>
</evidence>
<reference evidence="1 2" key="1">
    <citation type="submission" date="2020-07" db="EMBL/GenBank/DDBJ databases">
        <title>Sequencing the genomes of 1000 actinobacteria strains.</title>
        <authorList>
            <person name="Klenk H.-P."/>
        </authorList>
    </citation>
    <scope>NUCLEOTIDE SEQUENCE [LARGE SCALE GENOMIC DNA]</scope>
    <source>
        <strain evidence="1 2">DSM 44065</strain>
    </source>
</reference>
<evidence type="ECO:0000313" key="2">
    <source>
        <dbReference type="Proteomes" id="UP000587002"/>
    </source>
</evidence>
<sequence>MRQHTNTKLAEVAAAFVARVRDRGPAGPRRLPGGLGAAGQGVSTVARCGHRWHRPPIRADRPLAGWFDPA</sequence>
<keyword evidence="2" id="KW-1185">Reference proteome</keyword>